<organism evidence="3 4">
    <name type="scientific">Streptomyces tateyamensis</name>
    <dbReference type="NCBI Taxonomy" id="565073"/>
    <lineage>
        <taxon>Bacteria</taxon>
        <taxon>Bacillati</taxon>
        <taxon>Actinomycetota</taxon>
        <taxon>Actinomycetes</taxon>
        <taxon>Kitasatosporales</taxon>
        <taxon>Streptomycetaceae</taxon>
        <taxon>Streptomyces</taxon>
    </lineage>
</organism>
<comment type="similarity">
    <text evidence="1">Belongs to the N-acylglucosamine 2-epimerase family.</text>
</comment>
<evidence type="ECO:0000256" key="1">
    <source>
        <dbReference type="ARBA" id="ARBA00008558"/>
    </source>
</evidence>
<sequence>MSASEVRRTYSDSIAGYITSYDPSNDRFGLRTTDGREFTIHLDGLLGSEIVRNLGDKDRRDTSGSTRDMLAEGRYVFVYGLFHQWAGGERIDARQIVFAEQRRGAYVFEQPNWWVQQAAEIADFYLRGHFPDGVYDWRGFRTRLTLHGSHVADHQAQDLRQETDTISRLVYGLATAFMLTGEERFLAAAESGTEYLREHMRVSDEREGVAYWYHAIDITPGAQRKVFASEFGDDYNAIPMYEQIYALAGPTQTYRITGDPRILDDIDKTVALFHKYFKDEERGGFFSHIDPITMDPRADSLGHNRARKNWNSVGDHAPAYLINAYLATGREDFGELLELTADTIARYFPDEPGSPFVQERFHEDWSPDRTWGWQQNRAVVGHNLKIAWNLTRIRALKDKAEYSTLAERIAEIMPPVGSDQQRGGWYDVVERVADPDSGAHRLVWHDRKAWWQQEQSILAYLILAGVTGDPEHRRLAREAAAFYNAFFLDYDDGGVYFNVLANGIPYLLGTERLKGSHSMAGYHALELCYLAATYTNLLLTSQQLTLHFRPRPDAFPDRVLRVSPDLLPAGSIQIDQVTVNDQPYHDFDAKALTVNLPESDEPLRVKVVVEPADMRLRINSEFDGETAHIHLEGILDLQELENFQRGLREALSVNPRRVEFHLCKVTDISRPVINELLFQRTKIGADVDFVIVGSVEPEIASMLVATDAFVLDMDRACTDE</sequence>
<proteinExistence type="inferred from homology"/>
<keyword evidence="4" id="KW-1185">Reference proteome</keyword>
<dbReference type="PANTHER" id="PTHR42899">
    <property type="entry name" value="SPERMATOGENESIS-ASSOCIATED PROTEIN 20"/>
    <property type="match status" value="1"/>
</dbReference>
<evidence type="ECO:0000313" key="3">
    <source>
        <dbReference type="EMBL" id="PYC86937.1"/>
    </source>
</evidence>
<dbReference type="AlphaFoldDB" id="A0A2V4NLP7"/>
<keyword evidence="2" id="KW-0413">Isomerase</keyword>
<dbReference type="GO" id="GO:0005975">
    <property type="term" value="P:carbohydrate metabolic process"/>
    <property type="evidence" value="ECO:0007669"/>
    <property type="project" value="InterPro"/>
</dbReference>
<dbReference type="SUPFAM" id="SSF48208">
    <property type="entry name" value="Six-hairpin glycosidases"/>
    <property type="match status" value="1"/>
</dbReference>
<gene>
    <name evidence="3" type="ORF">C7C46_05465</name>
</gene>
<dbReference type="Proteomes" id="UP000248039">
    <property type="component" value="Unassembled WGS sequence"/>
</dbReference>
<name>A0A2V4NLP7_9ACTN</name>
<dbReference type="EMBL" id="PYBW01000018">
    <property type="protein sequence ID" value="PYC86937.1"/>
    <property type="molecule type" value="Genomic_DNA"/>
</dbReference>
<reference evidence="3 4" key="1">
    <citation type="submission" date="2018-03" db="EMBL/GenBank/DDBJ databases">
        <title>Bioinformatic expansion and discovery of thiopeptide antibiotics.</title>
        <authorList>
            <person name="Schwalen C.J."/>
            <person name="Hudson G.A."/>
            <person name="Mitchell D.A."/>
        </authorList>
    </citation>
    <scope>NUCLEOTIDE SEQUENCE [LARGE SCALE GENOMIC DNA]</scope>
    <source>
        <strain evidence="3 4">ATCC 21389</strain>
    </source>
</reference>
<accession>A0A2V4NLP7</accession>
<dbReference type="InterPro" id="IPR010819">
    <property type="entry name" value="AGE/CE"/>
</dbReference>
<dbReference type="InterPro" id="IPR012341">
    <property type="entry name" value="6hp_glycosidase-like_sf"/>
</dbReference>
<dbReference type="GO" id="GO:0016853">
    <property type="term" value="F:isomerase activity"/>
    <property type="evidence" value="ECO:0007669"/>
    <property type="project" value="UniProtKB-KW"/>
</dbReference>
<evidence type="ECO:0000256" key="2">
    <source>
        <dbReference type="ARBA" id="ARBA00023235"/>
    </source>
</evidence>
<dbReference type="InterPro" id="IPR024705">
    <property type="entry name" value="Ssp411"/>
</dbReference>
<evidence type="ECO:0000313" key="4">
    <source>
        <dbReference type="Proteomes" id="UP000248039"/>
    </source>
</evidence>
<dbReference type="OrthoDB" id="5141876at2"/>
<comment type="caution">
    <text evidence="3">The sequence shown here is derived from an EMBL/GenBank/DDBJ whole genome shotgun (WGS) entry which is preliminary data.</text>
</comment>
<dbReference type="Pfam" id="PF07221">
    <property type="entry name" value="GlcNAc_2-epim"/>
    <property type="match status" value="1"/>
</dbReference>
<dbReference type="RefSeq" id="WP_110666267.1">
    <property type="nucleotide sequence ID" value="NZ_PYBW01000018.1"/>
</dbReference>
<dbReference type="Gene3D" id="1.50.10.10">
    <property type="match status" value="1"/>
</dbReference>
<dbReference type="InterPro" id="IPR008928">
    <property type="entry name" value="6-hairpin_glycosidase_sf"/>
</dbReference>
<dbReference type="PANTHER" id="PTHR42899:SF1">
    <property type="entry name" value="SPERMATOGENESIS-ASSOCIATED PROTEIN 20"/>
    <property type="match status" value="1"/>
</dbReference>
<protein>
    <submittedName>
        <fullName evidence="3">N-acyl-D-glucosamine 2-epimerase</fullName>
    </submittedName>
</protein>